<dbReference type="AlphaFoldDB" id="A0A699JXQ7"/>
<evidence type="ECO:0008006" key="3">
    <source>
        <dbReference type="Google" id="ProtNLM"/>
    </source>
</evidence>
<organism evidence="2">
    <name type="scientific">Tanacetum cinerariifolium</name>
    <name type="common">Dalmatian daisy</name>
    <name type="synonym">Chrysanthemum cinerariifolium</name>
    <dbReference type="NCBI Taxonomy" id="118510"/>
    <lineage>
        <taxon>Eukaryota</taxon>
        <taxon>Viridiplantae</taxon>
        <taxon>Streptophyta</taxon>
        <taxon>Embryophyta</taxon>
        <taxon>Tracheophyta</taxon>
        <taxon>Spermatophyta</taxon>
        <taxon>Magnoliopsida</taxon>
        <taxon>eudicotyledons</taxon>
        <taxon>Gunneridae</taxon>
        <taxon>Pentapetalae</taxon>
        <taxon>asterids</taxon>
        <taxon>campanulids</taxon>
        <taxon>Asterales</taxon>
        <taxon>Asteraceae</taxon>
        <taxon>Asteroideae</taxon>
        <taxon>Anthemideae</taxon>
        <taxon>Anthemidinae</taxon>
        <taxon>Tanacetum</taxon>
    </lineage>
</organism>
<feature type="non-terminal residue" evidence="2">
    <location>
        <position position="370"/>
    </location>
</feature>
<comment type="caution">
    <text evidence="2">The sequence shown here is derived from an EMBL/GenBank/DDBJ whole genome shotgun (WGS) entry which is preliminary data.</text>
</comment>
<evidence type="ECO:0000256" key="1">
    <source>
        <dbReference type="SAM" id="MobiDB-lite"/>
    </source>
</evidence>
<name>A0A699JXQ7_TANCI</name>
<evidence type="ECO:0000313" key="2">
    <source>
        <dbReference type="EMBL" id="GFA63922.1"/>
    </source>
</evidence>
<feature type="region of interest" description="Disordered" evidence="1">
    <location>
        <begin position="128"/>
        <end position="150"/>
    </location>
</feature>
<protein>
    <recommendedName>
        <fullName evidence="3">Synaptobrevin, longin-like domain protein</fullName>
    </recommendedName>
</protein>
<reference evidence="2" key="1">
    <citation type="journal article" date="2019" name="Sci. Rep.">
        <title>Draft genome of Tanacetum cinerariifolium, the natural source of mosquito coil.</title>
        <authorList>
            <person name="Yamashiro T."/>
            <person name="Shiraishi A."/>
            <person name="Satake H."/>
            <person name="Nakayama K."/>
        </authorList>
    </citation>
    <scope>NUCLEOTIDE SEQUENCE</scope>
</reference>
<gene>
    <name evidence="2" type="ORF">Tci_635894</name>
</gene>
<dbReference type="EMBL" id="BKCJ010459990">
    <property type="protein sequence ID" value="GFA63922.1"/>
    <property type="molecule type" value="Genomic_DNA"/>
</dbReference>
<sequence>MAALRYKDEHNKVGYLLKPTKSDDYHQIIDFLRASHIRSPELADDSGVTDLPIAEIYSGMDNLSTKSGSWDQFGGLIVVALICLSDGRRFNWSSNIFKGMFKHPNIASFSRSHETAAGTFTDMEDEPLGGSFHMSPLRSTQAPPAGQPSGGPEYPITLTTLSSLVSTLVQKVNSLETKLKDHKKLFKDVVGKLVKKVKAMEVKLKTKKRKMVMSDSDQEEGRKQDVDLDALHALANADVTVDSNISPGGIETRTKRKYKVLMFSSKLFANMRLNFEGHPMPLLPVMLLQAQAGQPSGGPEYPITLTTLSSVVSTLVQKVNSLETKLKDHKKLFKDVVGKLVKKVKAMEVKLKTKKRKMVMSDSDQEEGRK</sequence>
<proteinExistence type="predicted"/>
<accession>A0A699JXQ7</accession>